<dbReference type="EMBL" id="UYSU01040255">
    <property type="protein sequence ID" value="VDM02145.1"/>
    <property type="molecule type" value="Genomic_DNA"/>
</dbReference>
<dbReference type="AlphaFoldDB" id="A0A183TH11"/>
<proteinExistence type="predicted"/>
<evidence type="ECO:0000313" key="3">
    <source>
        <dbReference type="WBParaSite" id="SSLN_0001636201-mRNA-1"/>
    </source>
</evidence>
<keyword evidence="2" id="KW-1185">Reference proteome</keyword>
<organism evidence="3">
    <name type="scientific">Schistocephalus solidus</name>
    <name type="common">Tapeworm</name>
    <dbReference type="NCBI Taxonomy" id="70667"/>
    <lineage>
        <taxon>Eukaryota</taxon>
        <taxon>Metazoa</taxon>
        <taxon>Spiralia</taxon>
        <taxon>Lophotrochozoa</taxon>
        <taxon>Platyhelminthes</taxon>
        <taxon>Cestoda</taxon>
        <taxon>Eucestoda</taxon>
        <taxon>Diphyllobothriidea</taxon>
        <taxon>Diphyllobothriidae</taxon>
        <taxon>Schistocephalus</taxon>
    </lineage>
</organism>
<accession>A0A183TH11</accession>
<gene>
    <name evidence="1" type="ORF">SSLN_LOCUS15759</name>
</gene>
<reference evidence="1 2" key="2">
    <citation type="submission" date="2018-11" db="EMBL/GenBank/DDBJ databases">
        <authorList>
            <consortium name="Pathogen Informatics"/>
        </authorList>
    </citation>
    <scope>NUCLEOTIDE SEQUENCE [LARGE SCALE GENOMIC DNA]</scope>
    <source>
        <strain evidence="1 2">NST_G2</strain>
    </source>
</reference>
<evidence type="ECO:0000313" key="2">
    <source>
        <dbReference type="Proteomes" id="UP000275846"/>
    </source>
</evidence>
<dbReference type="WBParaSite" id="SSLN_0001636201-mRNA-1">
    <property type="protein sequence ID" value="SSLN_0001636201-mRNA-1"/>
    <property type="gene ID" value="SSLN_0001636201"/>
</dbReference>
<dbReference type="InterPro" id="IPR036397">
    <property type="entry name" value="RNaseH_sf"/>
</dbReference>
<protein>
    <submittedName>
        <fullName evidence="3">Integrase catalytic domain-containing protein</fullName>
    </submittedName>
</protein>
<sequence length="83" mass="9464">MVKWLEVLEVKTATENTAVRELGELIARYAIPTEILPDNGTQCRTSLSQQFCRDEEFTTGHYHLFTVNQLAKLNGLSPPSRER</sequence>
<dbReference type="Gene3D" id="3.30.420.10">
    <property type="entry name" value="Ribonuclease H-like superfamily/Ribonuclease H"/>
    <property type="match status" value="1"/>
</dbReference>
<name>A0A183TH11_SCHSO</name>
<dbReference type="GO" id="GO:0003676">
    <property type="term" value="F:nucleic acid binding"/>
    <property type="evidence" value="ECO:0007669"/>
    <property type="project" value="InterPro"/>
</dbReference>
<evidence type="ECO:0000313" key="1">
    <source>
        <dbReference type="EMBL" id="VDM02145.1"/>
    </source>
</evidence>
<dbReference type="Proteomes" id="UP000275846">
    <property type="component" value="Unassembled WGS sequence"/>
</dbReference>
<reference evidence="3" key="1">
    <citation type="submission" date="2016-06" db="UniProtKB">
        <authorList>
            <consortium name="WormBaseParasite"/>
        </authorList>
    </citation>
    <scope>IDENTIFICATION</scope>
</reference>
<dbReference type="OrthoDB" id="10058156at2759"/>